<protein>
    <recommendedName>
        <fullName evidence="3">Alpha/beta hydrolase</fullName>
    </recommendedName>
</protein>
<accession>A0A938Y7Q5</accession>
<reference evidence="1" key="1">
    <citation type="submission" date="2021-01" db="EMBL/GenBank/DDBJ databases">
        <title>YIM 132084 draft genome.</title>
        <authorList>
            <person name="An D."/>
        </authorList>
    </citation>
    <scope>NUCLEOTIDE SEQUENCE</scope>
    <source>
        <strain evidence="1">YIM 132084</strain>
    </source>
</reference>
<comment type="caution">
    <text evidence="1">The sequence shown here is derived from an EMBL/GenBank/DDBJ whole genome shotgun (WGS) entry which is preliminary data.</text>
</comment>
<name>A0A938Y7Q5_9ACTN</name>
<dbReference type="AlphaFoldDB" id="A0A938Y7Q5"/>
<dbReference type="PANTHER" id="PTHR33428:SF14">
    <property type="entry name" value="CARBOXYLESTERASE TYPE B DOMAIN-CONTAINING PROTEIN"/>
    <property type="match status" value="1"/>
</dbReference>
<dbReference type="Pfam" id="PF07224">
    <property type="entry name" value="Chlorophyllase"/>
    <property type="match status" value="1"/>
</dbReference>
<evidence type="ECO:0000313" key="2">
    <source>
        <dbReference type="Proteomes" id="UP000663792"/>
    </source>
</evidence>
<dbReference type="EMBL" id="JAERWK010000012">
    <property type="protein sequence ID" value="MBM9467566.1"/>
    <property type="molecule type" value="Genomic_DNA"/>
</dbReference>
<organism evidence="1 2">
    <name type="scientific">Nakamurella leprariae</name>
    <dbReference type="NCBI Taxonomy" id="2803911"/>
    <lineage>
        <taxon>Bacteria</taxon>
        <taxon>Bacillati</taxon>
        <taxon>Actinomycetota</taxon>
        <taxon>Actinomycetes</taxon>
        <taxon>Nakamurellales</taxon>
        <taxon>Nakamurellaceae</taxon>
        <taxon>Nakamurella</taxon>
    </lineage>
</organism>
<dbReference type="Proteomes" id="UP000663792">
    <property type="component" value="Unassembled WGS sequence"/>
</dbReference>
<dbReference type="Gene3D" id="3.40.50.1820">
    <property type="entry name" value="alpha/beta hydrolase"/>
    <property type="match status" value="1"/>
</dbReference>
<proteinExistence type="predicted"/>
<evidence type="ECO:0000313" key="1">
    <source>
        <dbReference type="EMBL" id="MBM9467566.1"/>
    </source>
</evidence>
<dbReference type="PANTHER" id="PTHR33428">
    <property type="entry name" value="CHLOROPHYLLASE-2, CHLOROPLASTIC"/>
    <property type="match status" value="1"/>
</dbReference>
<evidence type="ECO:0008006" key="3">
    <source>
        <dbReference type="Google" id="ProtNLM"/>
    </source>
</evidence>
<gene>
    <name evidence="1" type="ORF">JL106_09780</name>
</gene>
<dbReference type="SUPFAM" id="SSF53474">
    <property type="entry name" value="alpha/beta-Hydrolases"/>
    <property type="match status" value="1"/>
</dbReference>
<sequence length="273" mass="28521">MTRRGAPRIEHPTLDYLAHRGPHRVATGDLDIAGLPGVVFTPQSGRDLPVVAFAHGWLQPVSRYLDTLRYLASWGIIAVAPSTERGPLASHSGLAVDLSKALRVAAHARLGGGRVRADPSRMGVMGHTTGAGSAVLAASQDDSIDAVVTVTAVETSPSAIQAAGLVEVPGLHLIGTDGGDMVESAGSQIARSWTGPSQLRVVKRASLFGLAEGPHWTSTVSGSGHEGKTQSVVRMLATAFFLRHLAGQDQLADDLDGKIARTELRDLAAVDDD</sequence>
<dbReference type="InterPro" id="IPR017395">
    <property type="entry name" value="Chlorophyllase-like"/>
</dbReference>
<dbReference type="RefSeq" id="WP_205260529.1">
    <property type="nucleotide sequence ID" value="NZ_JAERWK010000012.1"/>
</dbReference>
<dbReference type="InterPro" id="IPR029058">
    <property type="entry name" value="AB_hydrolase_fold"/>
</dbReference>
<keyword evidence="2" id="KW-1185">Reference proteome</keyword>